<dbReference type="InterPro" id="IPR008250">
    <property type="entry name" value="ATPase_P-typ_transduc_dom_A_sf"/>
</dbReference>
<reference evidence="17" key="1">
    <citation type="submission" date="2016-08" db="EMBL/GenBank/DDBJ databases">
        <authorList>
            <person name="Varghese N."/>
            <person name="Submissions Spin"/>
        </authorList>
    </citation>
    <scope>NUCLEOTIDE SEQUENCE [LARGE SCALE GENOMIC DNA]</scope>
    <source>
        <strain evidence="17">R-53144</strain>
    </source>
</reference>
<comment type="catalytic activity">
    <reaction evidence="13">
        <text>Zn(2+)(in) + ATP + H2O = Zn(2+)(out) + ADP + phosphate + H(+)</text>
        <dbReference type="Rhea" id="RHEA:20621"/>
        <dbReference type="ChEBI" id="CHEBI:15377"/>
        <dbReference type="ChEBI" id="CHEBI:15378"/>
        <dbReference type="ChEBI" id="CHEBI:29105"/>
        <dbReference type="ChEBI" id="CHEBI:30616"/>
        <dbReference type="ChEBI" id="CHEBI:43474"/>
        <dbReference type="ChEBI" id="CHEBI:456216"/>
        <dbReference type="EC" id="7.2.2.12"/>
    </reaction>
</comment>
<dbReference type="GO" id="GO:0015086">
    <property type="term" value="F:cadmium ion transmembrane transporter activity"/>
    <property type="evidence" value="ECO:0007669"/>
    <property type="project" value="TreeGrafter"/>
</dbReference>
<dbReference type="GO" id="GO:0005524">
    <property type="term" value="F:ATP binding"/>
    <property type="evidence" value="ECO:0007669"/>
    <property type="project" value="UniProtKB-UniRule"/>
</dbReference>
<dbReference type="PANTHER" id="PTHR48085">
    <property type="entry name" value="CADMIUM/ZINC-TRANSPORTING ATPASE HMA2-RELATED"/>
    <property type="match status" value="1"/>
</dbReference>
<gene>
    <name evidence="16" type="ORF">GA0061080_10322</name>
</gene>
<feature type="transmembrane region" description="Helical" evidence="14">
    <location>
        <begin position="424"/>
        <end position="443"/>
    </location>
</feature>
<evidence type="ECO:0000256" key="9">
    <source>
        <dbReference type="ARBA" id="ARBA00022967"/>
    </source>
</evidence>
<dbReference type="Pfam" id="PF00122">
    <property type="entry name" value="E1-E2_ATPase"/>
    <property type="match status" value="1"/>
</dbReference>
<evidence type="ECO:0000256" key="3">
    <source>
        <dbReference type="ARBA" id="ARBA00022475"/>
    </source>
</evidence>
<dbReference type="InterPro" id="IPR036163">
    <property type="entry name" value="HMA_dom_sf"/>
</dbReference>
<dbReference type="Gene3D" id="3.30.70.100">
    <property type="match status" value="1"/>
</dbReference>
<dbReference type="SUPFAM" id="SSF81653">
    <property type="entry name" value="Calcium ATPase, transduction domain A"/>
    <property type="match status" value="1"/>
</dbReference>
<feature type="transmembrane region" description="Helical" evidence="14">
    <location>
        <begin position="737"/>
        <end position="755"/>
    </location>
</feature>
<dbReference type="CDD" id="cd00371">
    <property type="entry name" value="HMA"/>
    <property type="match status" value="1"/>
</dbReference>
<dbReference type="SUPFAM" id="SSF55008">
    <property type="entry name" value="HMA, heavy metal-associated domain"/>
    <property type="match status" value="1"/>
</dbReference>
<dbReference type="SUPFAM" id="SSF81665">
    <property type="entry name" value="Calcium ATPase, transmembrane domain M"/>
    <property type="match status" value="1"/>
</dbReference>
<evidence type="ECO:0000256" key="6">
    <source>
        <dbReference type="ARBA" id="ARBA00022723"/>
    </source>
</evidence>
<dbReference type="Gene3D" id="3.40.1110.10">
    <property type="entry name" value="Calcium-transporting ATPase, cytoplasmic domain N"/>
    <property type="match status" value="1"/>
</dbReference>
<keyword evidence="10 14" id="KW-1133">Transmembrane helix</keyword>
<dbReference type="Pfam" id="PF00702">
    <property type="entry name" value="Hydrolase"/>
    <property type="match status" value="1"/>
</dbReference>
<evidence type="ECO:0000256" key="11">
    <source>
        <dbReference type="ARBA" id="ARBA00023136"/>
    </source>
</evidence>
<protein>
    <recommendedName>
        <fullName evidence="12">P-type Zn(2+) transporter</fullName>
        <ecNumber evidence="12">7.2.2.12</ecNumber>
    </recommendedName>
</protein>
<dbReference type="AlphaFoldDB" id="A0A1C4C830"/>
<evidence type="ECO:0000256" key="13">
    <source>
        <dbReference type="ARBA" id="ARBA00047308"/>
    </source>
</evidence>
<dbReference type="PROSITE" id="PS50846">
    <property type="entry name" value="HMA_2"/>
    <property type="match status" value="1"/>
</dbReference>
<evidence type="ECO:0000259" key="15">
    <source>
        <dbReference type="PROSITE" id="PS50846"/>
    </source>
</evidence>
<dbReference type="PROSITE" id="PS01047">
    <property type="entry name" value="HMA_1"/>
    <property type="match status" value="1"/>
</dbReference>
<dbReference type="OrthoDB" id="9814270at2"/>
<dbReference type="InterPro" id="IPR023298">
    <property type="entry name" value="ATPase_P-typ_TM_dom_sf"/>
</dbReference>
<dbReference type="SUPFAM" id="SSF56784">
    <property type="entry name" value="HAD-like"/>
    <property type="match status" value="1"/>
</dbReference>
<feature type="transmembrane region" description="Helical" evidence="14">
    <location>
        <begin position="392"/>
        <end position="412"/>
    </location>
</feature>
<dbReference type="STRING" id="1798183.GA0061080_10322"/>
<dbReference type="GO" id="GO:0016887">
    <property type="term" value="F:ATP hydrolysis activity"/>
    <property type="evidence" value="ECO:0007669"/>
    <property type="project" value="InterPro"/>
</dbReference>
<evidence type="ECO:0000256" key="14">
    <source>
        <dbReference type="RuleBase" id="RU362081"/>
    </source>
</evidence>
<keyword evidence="7 14" id="KW-0547">Nucleotide-binding</keyword>
<dbReference type="EMBL" id="FMBA01000032">
    <property type="protein sequence ID" value="SCC15251.1"/>
    <property type="molecule type" value="Genomic_DNA"/>
</dbReference>
<keyword evidence="8 14" id="KW-0067">ATP-binding</keyword>
<comment type="similarity">
    <text evidence="2 14">Belongs to the cation transport ATPase (P-type) (TC 3.A.3) family. Type IB subfamily.</text>
</comment>
<dbReference type="SFLD" id="SFLDG00002">
    <property type="entry name" value="C1.7:_P-type_atpase_like"/>
    <property type="match status" value="1"/>
</dbReference>
<feature type="transmembrane region" description="Helical" evidence="14">
    <location>
        <begin position="193"/>
        <end position="214"/>
    </location>
</feature>
<evidence type="ECO:0000313" key="17">
    <source>
        <dbReference type="Proteomes" id="UP000199698"/>
    </source>
</evidence>
<dbReference type="PROSITE" id="PS00154">
    <property type="entry name" value="ATPASE_E1_E2"/>
    <property type="match status" value="1"/>
</dbReference>
<dbReference type="InterPro" id="IPR023299">
    <property type="entry name" value="ATPase_P-typ_cyto_dom_N"/>
</dbReference>
<dbReference type="PANTHER" id="PTHR48085:SF5">
    <property type="entry name" value="CADMIUM_ZINC-TRANSPORTING ATPASE HMA4-RELATED"/>
    <property type="match status" value="1"/>
</dbReference>
<feature type="transmembrane region" description="Helical" evidence="14">
    <location>
        <begin position="166"/>
        <end position="186"/>
    </location>
</feature>
<keyword evidence="5 14" id="KW-0812">Transmembrane</keyword>
<dbReference type="InterPro" id="IPR059000">
    <property type="entry name" value="ATPase_P-type_domA"/>
</dbReference>
<evidence type="ECO:0000256" key="4">
    <source>
        <dbReference type="ARBA" id="ARBA00022553"/>
    </source>
</evidence>
<dbReference type="InterPro" id="IPR023214">
    <property type="entry name" value="HAD_sf"/>
</dbReference>
<dbReference type="InterPro" id="IPR036412">
    <property type="entry name" value="HAD-like_sf"/>
</dbReference>
<keyword evidence="4" id="KW-0597">Phosphoprotein</keyword>
<dbReference type="InterPro" id="IPR018303">
    <property type="entry name" value="ATPase_P-typ_P_site"/>
</dbReference>
<dbReference type="SFLD" id="SFLDS00003">
    <property type="entry name" value="Haloacid_Dehalogenase"/>
    <property type="match status" value="1"/>
</dbReference>
<dbReference type="PRINTS" id="PR00119">
    <property type="entry name" value="CATATPASE"/>
</dbReference>
<dbReference type="Gene3D" id="2.70.150.10">
    <property type="entry name" value="Calcium-transporting ATPase, cytoplasmic transduction domain A"/>
    <property type="match status" value="1"/>
</dbReference>
<evidence type="ECO:0000256" key="12">
    <source>
        <dbReference type="ARBA" id="ARBA00039097"/>
    </source>
</evidence>
<dbReference type="InterPro" id="IPR044492">
    <property type="entry name" value="P_typ_ATPase_HD_dom"/>
</dbReference>
<keyword evidence="6 14" id="KW-0479">Metal-binding</keyword>
<proteinExistence type="inferred from homology"/>
<evidence type="ECO:0000256" key="10">
    <source>
        <dbReference type="ARBA" id="ARBA00022989"/>
    </source>
</evidence>
<dbReference type="NCBIfam" id="TIGR01525">
    <property type="entry name" value="ATPase-IB_hvy"/>
    <property type="match status" value="1"/>
</dbReference>
<feature type="transmembrane region" description="Helical" evidence="14">
    <location>
        <begin position="226"/>
        <end position="252"/>
    </location>
</feature>
<evidence type="ECO:0000256" key="1">
    <source>
        <dbReference type="ARBA" id="ARBA00004651"/>
    </source>
</evidence>
<accession>A0A1C4C830</accession>
<keyword evidence="3 14" id="KW-1003">Cell membrane</keyword>
<dbReference type="InterPro" id="IPR017969">
    <property type="entry name" value="Heavy-metal-associated_CS"/>
</dbReference>
<evidence type="ECO:0000256" key="5">
    <source>
        <dbReference type="ARBA" id="ARBA00022692"/>
    </source>
</evidence>
<dbReference type="RefSeq" id="WP_091124205.1">
    <property type="nucleotide sequence ID" value="NZ_FMBA01000032.1"/>
</dbReference>
<dbReference type="SFLD" id="SFLDF00027">
    <property type="entry name" value="p-type_atpase"/>
    <property type="match status" value="1"/>
</dbReference>
<dbReference type="Gene3D" id="3.40.50.1000">
    <property type="entry name" value="HAD superfamily/HAD-like"/>
    <property type="match status" value="1"/>
</dbReference>
<dbReference type="EC" id="7.2.2.12" evidence="12"/>
<dbReference type="GO" id="GO:0046872">
    <property type="term" value="F:metal ion binding"/>
    <property type="evidence" value="ECO:0007669"/>
    <property type="project" value="UniProtKB-KW"/>
</dbReference>
<evidence type="ECO:0000256" key="8">
    <source>
        <dbReference type="ARBA" id="ARBA00022840"/>
    </source>
</evidence>
<keyword evidence="17" id="KW-1185">Reference proteome</keyword>
<name>A0A1C4C830_9GAMM</name>
<dbReference type="InterPro" id="IPR027256">
    <property type="entry name" value="P-typ_ATPase_IB"/>
</dbReference>
<dbReference type="NCBIfam" id="TIGR01494">
    <property type="entry name" value="ATPase_P-type"/>
    <property type="match status" value="1"/>
</dbReference>
<dbReference type="GO" id="GO:0005886">
    <property type="term" value="C:plasma membrane"/>
    <property type="evidence" value="ECO:0007669"/>
    <property type="project" value="UniProtKB-SubCell"/>
</dbReference>
<dbReference type="InterPro" id="IPR001757">
    <property type="entry name" value="P_typ_ATPase"/>
</dbReference>
<dbReference type="CDD" id="cd07546">
    <property type="entry name" value="P-type_ATPase_Pb_Zn_Cd2-like"/>
    <property type="match status" value="1"/>
</dbReference>
<keyword evidence="9" id="KW-1278">Translocase</keyword>
<dbReference type="PRINTS" id="PR00941">
    <property type="entry name" value="CDATPASE"/>
</dbReference>
<dbReference type="GO" id="GO:0016463">
    <property type="term" value="F:P-type zinc transporter activity"/>
    <property type="evidence" value="ECO:0007669"/>
    <property type="project" value="UniProtKB-EC"/>
</dbReference>
<evidence type="ECO:0000256" key="7">
    <source>
        <dbReference type="ARBA" id="ARBA00022741"/>
    </source>
</evidence>
<organism evidence="16 17">
    <name type="scientific">Gilliamella intestini</name>
    <dbReference type="NCBI Taxonomy" id="1798183"/>
    <lineage>
        <taxon>Bacteria</taxon>
        <taxon>Pseudomonadati</taxon>
        <taxon>Pseudomonadota</taxon>
        <taxon>Gammaproteobacteria</taxon>
        <taxon>Orbales</taxon>
        <taxon>Orbaceae</taxon>
        <taxon>Gilliamella</taxon>
    </lineage>
</organism>
<sequence length="784" mass="84456">MLYNNKSVNHDHHHEDKGCHCDCKNMAHNHAHLSHDLSCHQDSIPSCGGDCHTGDCHTAAKKNQCDDSPDAPDRQSSQTKLIWKIKGMDCAHCAQKIENGLKTLPNIGQTKIIFSTQKLVVLVPQKNEKTIKLIEDKITELGYTPIFESTSEHTHHEHTHGFDKKALIPLAVLGGLIVVSYLLLLLNKTAGEYAFMVTAIIGLIPILKEALILARSGTPFAIESLMSISAIGALFIGAAEEATMVIFLFMIGEMLEGVATSKARQGISSLAKLMPEETVIIIDGKRKTIASRSLKPGDIIEISAGGRLPADVILISEQANIDESALTGESIPVNYLSGDKILAGSLVVDNTIELKVVSEVGQNAVDRILQLIEDAEERKAPIERFIDKFSRYYTPAIALFALLVIVAPPLLFNADWYTWFYRGLTLLLIGCPCALVISTPAVITSALSNAAKQGVLIKGGAALEHIGLVKLIAFDKTGTLTEGKPQITDIINQNAISTEALLAIVAAIESGSHHPLAKAIVDYVKQNQIPFVEANNRKTIAGVGIQGEINQQIFYIVSPNKISTISMQLTDEQVKIISQLESAGKTVIVVVTNQAVVTDQKLLGIIALQDVLRADAITAINQLHQFGLKTLMLTGDNERAAKQIAKQLNIDYRAELLPADKLVEIEKIRNTTAIAMVGDGINDSPAMKAASVGIAMGSGTDVALEAADAALTQNSLLSLPKLIGLTRFASYNIKQNITIALGVKLVFLITSLFGFTGLWLAVLADSGTTAIVTANALRVLKFKK</sequence>
<dbReference type="InterPro" id="IPR051014">
    <property type="entry name" value="Cation_Transport_ATPase_IB"/>
</dbReference>
<dbReference type="Pfam" id="PF00403">
    <property type="entry name" value="HMA"/>
    <property type="match status" value="1"/>
</dbReference>
<dbReference type="InterPro" id="IPR006121">
    <property type="entry name" value="HMA_dom"/>
</dbReference>
<evidence type="ECO:0000313" key="16">
    <source>
        <dbReference type="EMBL" id="SCC15251.1"/>
    </source>
</evidence>
<evidence type="ECO:0000256" key="2">
    <source>
        <dbReference type="ARBA" id="ARBA00006024"/>
    </source>
</evidence>
<keyword evidence="11 14" id="KW-0472">Membrane</keyword>
<feature type="domain" description="HMA" evidence="15">
    <location>
        <begin position="79"/>
        <end position="146"/>
    </location>
</feature>
<dbReference type="Proteomes" id="UP000199698">
    <property type="component" value="Unassembled WGS sequence"/>
</dbReference>
<comment type="subcellular location">
    <subcellularLocation>
        <location evidence="1">Cell membrane</location>
        <topology evidence="1">Multi-pass membrane protein</topology>
    </subcellularLocation>
</comment>